<dbReference type="GeneID" id="41587465"/>
<dbReference type="PROSITE" id="PS50893">
    <property type="entry name" value="ABC_TRANSPORTER_2"/>
    <property type="match status" value="1"/>
</dbReference>
<evidence type="ECO:0000313" key="5">
    <source>
        <dbReference type="Proteomes" id="UP000195607"/>
    </source>
</evidence>
<keyword evidence="2" id="KW-0067">ATP-binding</keyword>
<dbReference type="EMBL" id="LT671858">
    <property type="protein sequence ID" value="SIM33358.1"/>
    <property type="molecule type" value="Genomic_DNA"/>
</dbReference>
<dbReference type="GO" id="GO:0005524">
    <property type="term" value="F:ATP binding"/>
    <property type="evidence" value="ECO:0007669"/>
    <property type="project" value="UniProtKB-KW"/>
</dbReference>
<evidence type="ECO:0000256" key="1">
    <source>
        <dbReference type="ARBA" id="ARBA00022741"/>
    </source>
</evidence>
<evidence type="ECO:0000313" key="4">
    <source>
        <dbReference type="EMBL" id="SIM33358.1"/>
    </source>
</evidence>
<dbReference type="GO" id="GO:0016887">
    <property type="term" value="F:ATP hydrolysis activity"/>
    <property type="evidence" value="ECO:0007669"/>
    <property type="project" value="InterPro"/>
</dbReference>
<dbReference type="SUPFAM" id="SSF52540">
    <property type="entry name" value="P-loop containing nucleoside triphosphate hydrolases"/>
    <property type="match status" value="1"/>
</dbReference>
<dbReference type="AlphaFoldDB" id="A0A1N5SBK3"/>
<feature type="domain" description="ABC transporter" evidence="3">
    <location>
        <begin position="4"/>
        <end position="251"/>
    </location>
</feature>
<keyword evidence="1" id="KW-0547">Nucleotide-binding</keyword>
<dbReference type="PANTHER" id="PTHR43230">
    <property type="entry name" value="ABC-TYPE DIPEPTIDE/OLIGOPEPTIDE TRANSPORT SYSTEM, ATPASE COMPONENT"/>
    <property type="match status" value="1"/>
</dbReference>
<dbReference type="PANTHER" id="PTHR43230:SF3">
    <property type="entry name" value="ABC-TYPE DIPEPTIDE_OLIGOPEPTIDE TRANSPORT SYSTEM, ATPASE COMPONENT"/>
    <property type="match status" value="1"/>
</dbReference>
<dbReference type="CDD" id="cd03257">
    <property type="entry name" value="ABC_NikE_OppD_transporters"/>
    <property type="match status" value="1"/>
</dbReference>
<protein>
    <submittedName>
        <fullName evidence="4">PepT family ABC transporter ATPase</fullName>
    </submittedName>
</protein>
<sequence>MHVLELKDVVKRFDVKGKRGSENFVEVLHGINMFVDKAEIIGLVGASGSGKSTIANLILKMNRITEGKLLYNEKDITNIKGKELKEYRRNVQLIFQDPYSSLDPTHNVDWHIRRPLKLRNAQNIEETINDILADVSLIPQENFRWKMPHELSGGLRQRAYIARVLATSPSLLIADEPVSMLDASIRATILELFKYLRNKRKVSILYITHDLSTVSYLTDRLYIINDGRILESGKTADVISSPSEDYTKKLIEAAPDPYKRIG</sequence>
<name>A0A1N5SBK3_9ARCH</name>
<dbReference type="SMART" id="SM00382">
    <property type="entry name" value="AAA"/>
    <property type="match status" value="1"/>
</dbReference>
<accession>A0A1N5SBK3</accession>
<evidence type="ECO:0000256" key="2">
    <source>
        <dbReference type="ARBA" id="ARBA00022840"/>
    </source>
</evidence>
<dbReference type="Pfam" id="PF00005">
    <property type="entry name" value="ABC_tran"/>
    <property type="match status" value="1"/>
</dbReference>
<evidence type="ECO:0000259" key="3">
    <source>
        <dbReference type="PROSITE" id="PS50893"/>
    </source>
</evidence>
<dbReference type="InterPro" id="IPR003439">
    <property type="entry name" value="ABC_transporter-like_ATP-bd"/>
</dbReference>
<organism evidence="4 5">
    <name type="scientific">Cuniculiplasma divulgatum</name>
    <dbReference type="NCBI Taxonomy" id="1673428"/>
    <lineage>
        <taxon>Archaea</taxon>
        <taxon>Methanobacteriati</taxon>
        <taxon>Thermoplasmatota</taxon>
        <taxon>Thermoplasmata</taxon>
        <taxon>Thermoplasmatales</taxon>
        <taxon>Cuniculiplasmataceae</taxon>
        <taxon>Cuniculiplasma</taxon>
    </lineage>
</organism>
<gene>
    <name evidence="4" type="ORF">CSP5_0156</name>
</gene>
<dbReference type="Gene3D" id="3.40.50.300">
    <property type="entry name" value="P-loop containing nucleotide triphosphate hydrolases"/>
    <property type="match status" value="1"/>
</dbReference>
<dbReference type="InterPro" id="IPR027417">
    <property type="entry name" value="P-loop_NTPase"/>
</dbReference>
<dbReference type="InterPro" id="IPR003593">
    <property type="entry name" value="AAA+_ATPase"/>
</dbReference>
<dbReference type="RefSeq" id="WP_148689451.1">
    <property type="nucleotide sequence ID" value="NZ_LT671858.1"/>
</dbReference>
<proteinExistence type="predicted"/>
<dbReference type="Proteomes" id="UP000195607">
    <property type="component" value="Chromosome I"/>
</dbReference>
<reference evidence="4 5" key="1">
    <citation type="submission" date="2016-04" db="EMBL/GenBank/DDBJ databases">
        <authorList>
            <person name="Evans L.H."/>
            <person name="Alamgir A."/>
            <person name="Owens N."/>
            <person name="Weber N.D."/>
            <person name="Virtaneva K."/>
            <person name="Barbian K."/>
            <person name="Babar A."/>
            <person name="Rosenke K."/>
        </authorList>
    </citation>
    <scope>NUCLEOTIDE SEQUENCE [LARGE SCALE GENOMIC DNA]</scope>
    <source>
        <strain evidence="5">S5(T) (JCM 30642 \VKM B-2941)</strain>
    </source>
</reference>